<dbReference type="EMBL" id="CM042889">
    <property type="protein sequence ID" value="KAI4320114.1"/>
    <property type="molecule type" value="Genomic_DNA"/>
</dbReference>
<evidence type="ECO:0000313" key="2">
    <source>
        <dbReference type="Proteomes" id="UP001057402"/>
    </source>
</evidence>
<organism evidence="1 2">
    <name type="scientific">Melastoma candidum</name>
    <dbReference type="NCBI Taxonomy" id="119954"/>
    <lineage>
        <taxon>Eukaryota</taxon>
        <taxon>Viridiplantae</taxon>
        <taxon>Streptophyta</taxon>
        <taxon>Embryophyta</taxon>
        <taxon>Tracheophyta</taxon>
        <taxon>Spermatophyta</taxon>
        <taxon>Magnoliopsida</taxon>
        <taxon>eudicotyledons</taxon>
        <taxon>Gunneridae</taxon>
        <taxon>Pentapetalae</taxon>
        <taxon>rosids</taxon>
        <taxon>malvids</taxon>
        <taxon>Myrtales</taxon>
        <taxon>Melastomataceae</taxon>
        <taxon>Melastomatoideae</taxon>
        <taxon>Melastomateae</taxon>
        <taxon>Melastoma</taxon>
    </lineage>
</organism>
<name>A0ACB9M732_9MYRT</name>
<comment type="caution">
    <text evidence="1">The sequence shown here is derived from an EMBL/GenBank/DDBJ whole genome shotgun (WGS) entry which is preliminary data.</text>
</comment>
<accession>A0ACB9M732</accession>
<sequence>MWVVILGGLVIYKLLRRFFSDDVVSDVEASDVDVLFSVATRLEKLFGGKSYTGLRIPDPDSGSRQDIDLVLLTKWEALVISVHNYAGVVSVSSDGSWVCFDPGRGREERYPDPVTIAQKKALVLEAYLEQRGVILPEGFLSWKVILPNPKFCTLNASILSSLPPEIITYGQWEQLKPEQKNMLPRWMKGAFCGGKKEIQESVHQQLDFILSTAPMWDRLELRGNKFLLGEFVEFKGNPDDVLALRAIRRSKVNRLLVQKTSMFGLAPRRLQVLYTPRDYRSEGASSSEWKEVTVRSNTEILFRPENSSKVCKFKLSAVTSMALSA</sequence>
<protein>
    <submittedName>
        <fullName evidence="1">Uncharacterized protein</fullName>
    </submittedName>
</protein>
<reference evidence="2" key="1">
    <citation type="journal article" date="2023" name="Front. Plant Sci.">
        <title>Chromosomal-level genome assembly of Melastoma candidum provides insights into trichome evolution.</title>
        <authorList>
            <person name="Zhong Y."/>
            <person name="Wu W."/>
            <person name="Sun C."/>
            <person name="Zou P."/>
            <person name="Liu Y."/>
            <person name="Dai S."/>
            <person name="Zhou R."/>
        </authorList>
    </citation>
    <scope>NUCLEOTIDE SEQUENCE [LARGE SCALE GENOMIC DNA]</scope>
</reference>
<evidence type="ECO:0000313" key="1">
    <source>
        <dbReference type="EMBL" id="KAI4320114.1"/>
    </source>
</evidence>
<keyword evidence="2" id="KW-1185">Reference proteome</keyword>
<proteinExistence type="predicted"/>
<dbReference type="Proteomes" id="UP001057402">
    <property type="component" value="Chromosome 10"/>
</dbReference>
<gene>
    <name evidence="1" type="ORF">MLD38_033625</name>
</gene>